<evidence type="ECO:0000313" key="3">
    <source>
        <dbReference type="EMBL" id="RXW15219.1"/>
    </source>
</evidence>
<feature type="region of interest" description="Disordered" evidence="1">
    <location>
        <begin position="519"/>
        <end position="546"/>
    </location>
</feature>
<protein>
    <recommendedName>
        <fullName evidence="2">HMG domain-containing protein</fullName>
    </recommendedName>
</protein>
<evidence type="ECO:0000256" key="1">
    <source>
        <dbReference type="SAM" id="MobiDB-lite"/>
    </source>
</evidence>
<feature type="region of interest" description="Disordered" evidence="1">
    <location>
        <begin position="1"/>
        <end position="124"/>
    </location>
</feature>
<proteinExistence type="predicted"/>
<organism evidence="3 4">
    <name type="scientific">Candolleomyces aberdarensis</name>
    <dbReference type="NCBI Taxonomy" id="2316362"/>
    <lineage>
        <taxon>Eukaryota</taxon>
        <taxon>Fungi</taxon>
        <taxon>Dikarya</taxon>
        <taxon>Basidiomycota</taxon>
        <taxon>Agaricomycotina</taxon>
        <taxon>Agaricomycetes</taxon>
        <taxon>Agaricomycetidae</taxon>
        <taxon>Agaricales</taxon>
        <taxon>Agaricineae</taxon>
        <taxon>Psathyrellaceae</taxon>
        <taxon>Candolleomyces</taxon>
    </lineage>
</organism>
<feature type="compositionally biased region" description="Polar residues" evidence="1">
    <location>
        <begin position="111"/>
        <end position="124"/>
    </location>
</feature>
<dbReference type="InterPro" id="IPR040648">
    <property type="entry name" value="HMGXB3_CxC4"/>
</dbReference>
<accession>A0A4Q2D7L6</accession>
<keyword evidence="4" id="KW-1185">Reference proteome</keyword>
<dbReference type="EMBL" id="SDEE01000580">
    <property type="protein sequence ID" value="RXW15219.1"/>
    <property type="molecule type" value="Genomic_DNA"/>
</dbReference>
<evidence type="ECO:0000313" key="4">
    <source>
        <dbReference type="Proteomes" id="UP000290288"/>
    </source>
</evidence>
<dbReference type="AlphaFoldDB" id="A0A4Q2D7L6"/>
<sequence>MPVPKRRRLDRDDSPSDSELGWLRDDSDGSDDAFDYPSGLMDEAKDPEWDSPTKALRRYQQPLTRRDRPGRNQVKQVPALSAGVISDSVTPDPDTGPSLLWDTDPFLDDVTGQTDSSSFPSGPTDASVSRYADAVDSFSAGFCHIEGSIFAVEGWDTHREQTTTHWYHLQYLSIQDEIHVACTCPAGLQNGCIHQVFFKTYDMAPRIQEIDVVSSPTKQTPAVVFIRQRLLDTQDFVTMFSIKSLSSSALKGRAIVTHTGTTPSTGRWKCLKDSGAPCAHIPLAKKALIDLLGADGDELDDEDGWNFSPARSLVTLTQRQPVSYLPILPPLAASLKTDPEPYKRPPPYRDSHSLPFVLSGTSSCPCPSGRTFCNPAAPSVEKNCRIYTLHSVVPAQLRLQQCPTCGPSRRRFIGPDLREIGIFNYNNSILVSHELLDEYTMSYVTSETPFTAYVTIVQHRYALLDATFMGIDLFRSIWFSYASLQAFDNDMQCIRCGPTPETTVWDGITLAFGRKHLSSTLSPPTQLSSSSPHRGKVKPYPKPQLLPNKDARRELRAVVEKGTCNFSGPLSDDEDDEDDMIVDESQLPTNSYLMQVNAVQEALKLECPALAALFLNYYGTVAERRPKSTLAVIRNFFRQIGAEESVLQMVNATSLGHIRSFLANPHHSNLSLLVTVPALYKLLELQPTFEPFIPIIHWIAQRASGTLAALTVEPPLQTASQVANENADWKSVCPFSFPS</sequence>
<dbReference type="OrthoDB" id="5598737at2759"/>
<name>A0A4Q2D7L6_9AGAR</name>
<evidence type="ECO:0000259" key="2">
    <source>
        <dbReference type="Pfam" id="PF18717"/>
    </source>
</evidence>
<reference evidence="3 4" key="1">
    <citation type="submission" date="2019-01" db="EMBL/GenBank/DDBJ databases">
        <title>Draft genome sequence of Psathyrella aberdarensis IHI B618.</title>
        <authorList>
            <person name="Buettner E."/>
            <person name="Kellner H."/>
        </authorList>
    </citation>
    <scope>NUCLEOTIDE SEQUENCE [LARGE SCALE GENOMIC DNA]</scope>
    <source>
        <strain evidence="3 4">IHI B618</strain>
    </source>
</reference>
<dbReference type="Proteomes" id="UP000290288">
    <property type="component" value="Unassembled WGS sequence"/>
</dbReference>
<feature type="domain" description="HMG" evidence="2">
    <location>
        <begin position="351"/>
        <end position="481"/>
    </location>
</feature>
<dbReference type="Pfam" id="PF18717">
    <property type="entry name" value="CxC4"/>
    <property type="match status" value="1"/>
</dbReference>
<gene>
    <name evidence="3" type="ORF">EST38_g10630</name>
</gene>
<comment type="caution">
    <text evidence="3">The sequence shown here is derived from an EMBL/GenBank/DDBJ whole genome shotgun (WGS) entry which is preliminary data.</text>
</comment>
<feature type="compositionally biased region" description="Low complexity" evidence="1">
    <location>
        <begin position="519"/>
        <end position="532"/>
    </location>
</feature>